<evidence type="ECO:0000256" key="10">
    <source>
        <dbReference type="ARBA" id="ARBA00023136"/>
    </source>
</evidence>
<evidence type="ECO:0000256" key="11">
    <source>
        <dbReference type="ARBA" id="ARBA00025624"/>
    </source>
</evidence>
<evidence type="ECO:0000256" key="4">
    <source>
        <dbReference type="ARBA" id="ARBA00022719"/>
    </source>
</evidence>
<comment type="subunit">
    <text evidence="12">NDH-1 can be composed of about 15 different subunits; different subcomplexes with different compositions have been identified which probably have different functions.</text>
</comment>
<dbReference type="HAMAP" id="MF_00445">
    <property type="entry name" value="NDH1_NuoN_1"/>
    <property type="match status" value="1"/>
</dbReference>
<keyword evidence="5 12" id="KW-0521">NADP</keyword>
<protein>
    <recommendedName>
        <fullName evidence="12">NAD(P)H-quinone oxidoreductase subunit 2</fullName>
        <ecNumber evidence="12">7.1.1.-</ecNumber>
    </recommendedName>
    <alternativeName>
        <fullName evidence="12">NAD(P)H dehydrogenase subunit 2</fullName>
    </alternativeName>
    <alternativeName>
        <fullName evidence="12">NADH-plastoquinone oxidoreductase subunit 2</fullName>
    </alternativeName>
    <alternativeName>
        <fullName evidence="12">NDH-1, subunit 2</fullName>
    </alternativeName>
</protein>
<dbReference type="GO" id="GO:0012505">
    <property type="term" value="C:endomembrane system"/>
    <property type="evidence" value="ECO:0007669"/>
    <property type="project" value="UniProtKB-SubCell"/>
</dbReference>
<gene>
    <name evidence="12" type="primary">ndhB</name>
    <name evidence="16" type="ORF">QI031_27900</name>
</gene>
<dbReference type="NCBIfam" id="TIGR01770">
    <property type="entry name" value="NDH_I_N"/>
    <property type="match status" value="1"/>
</dbReference>
<dbReference type="GO" id="GO:0031676">
    <property type="term" value="C:plasma membrane-derived thylakoid membrane"/>
    <property type="evidence" value="ECO:0007669"/>
    <property type="project" value="UniProtKB-SubCell"/>
</dbReference>
<dbReference type="EMBL" id="CP124543">
    <property type="protein sequence ID" value="WGV25510.1"/>
    <property type="molecule type" value="Genomic_DNA"/>
</dbReference>
<feature type="transmembrane region" description="Helical" evidence="12">
    <location>
        <begin position="15"/>
        <end position="35"/>
    </location>
</feature>
<keyword evidence="6 12" id="KW-0618">Plastoquinone</keyword>
<evidence type="ECO:0000256" key="1">
    <source>
        <dbReference type="ARBA" id="ARBA00004127"/>
    </source>
</evidence>
<comment type="catalytic activity">
    <reaction evidence="12">
        <text>a plastoquinone + NADPH + (n+1) H(+)(in) = a plastoquinol + NADP(+) + n H(+)(out)</text>
        <dbReference type="Rhea" id="RHEA:42612"/>
        <dbReference type="Rhea" id="RHEA-COMP:9561"/>
        <dbReference type="Rhea" id="RHEA-COMP:9562"/>
        <dbReference type="ChEBI" id="CHEBI:15378"/>
        <dbReference type="ChEBI" id="CHEBI:17757"/>
        <dbReference type="ChEBI" id="CHEBI:57783"/>
        <dbReference type="ChEBI" id="CHEBI:58349"/>
        <dbReference type="ChEBI" id="CHEBI:62192"/>
    </reaction>
</comment>
<accession>A0AAJ6NRS7</accession>
<sequence>MDFANLASQLNAGTILPEGIVIITFLGVLIVDLISGRTSSRWIAYLAIAGLFAAIVALYFQWDATNPISFTGSFNGDDLSIVFRGIIALSAIVTILMSIRYIEQSGTALAEFIAILLTATLGGMFLSGASELVMIFISLETLSISSYLLTGYTKRDPRSNEAALKYLLIGASSTAIFLYGVSLLYGLSGGQTELGAIANGIANANVGQSLGLVIALVFVIAGIGFKISAAPFHQWTPDVYEGAPTPVIAFLSVGSKAAGFALAIRLLITVFPLVAEEWRFVFTALAVLSMILGNVVALAQTSMKRMLAYSSIAQAGFVMIGMIAGTQAGYASMIFYLLVYLFMNLCGFTCIILFSLRTGTDQIAEYSGLYQKDPLLTLGLSISLLSLGGIPPLAGFFGKIYLFWAGWQAGLYWLVLLGLVTSVVSIYYYIRVVKMMVVKEPQEMSDVVKNYPEVRWDLPGLRPLQVGLVTTLIATTIAGVLSNPLFTLANNSISRTPMLQATLVKTTQVSAIAPEQSEGL</sequence>
<feature type="transmembrane region" description="Helical" evidence="12">
    <location>
        <begin position="247"/>
        <end position="268"/>
    </location>
</feature>
<keyword evidence="8 12" id="KW-1133">Transmembrane helix</keyword>
<feature type="domain" description="NAD(P)H-quinone oxidoreductase subunit 2 N-terminal" evidence="15">
    <location>
        <begin position="12"/>
        <end position="99"/>
    </location>
</feature>
<keyword evidence="17" id="KW-1185">Reference proteome</keyword>
<keyword evidence="3 12" id="KW-0812">Transmembrane</keyword>
<evidence type="ECO:0000256" key="7">
    <source>
        <dbReference type="ARBA" id="ARBA00022967"/>
    </source>
</evidence>
<keyword evidence="7 12" id="KW-1278">Translocase</keyword>
<dbReference type="Pfam" id="PF19530">
    <property type="entry name" value="Ndh2_N"/>
    <property type="match status" value="1"/>
</dbReference>
<feature type="transmembrane region" description="Helical" evidence="12">
    <location>
        <begin position="306"/>
        <end position="324"/>
    </location>
</feature>
<feature type="transmembrane region" description="Helical" evidence="12">
    <location>
        <begin position="42"/>
        <end position="61"/>
    </location>
</feature>
<dbReference type="InterPro" id="IPR001750">
    <property type="entry name" value="ND/Mrp_TM"/>
</dbReference>
<dbReference type="KEGG" id="hbq:QI031_27900"/>
<organism evidence="16 17">
    <name type="scientific">Halotia branconii CENA392</name>
    <dbReference type="NCBI Taxonomy" id="1539056"/>
    <lineage>
        <taxon>Bacteria</taxon>
        <taxon>Bacillati</taxon>
        <taxon>Cyanobacteriota</taxon>
        <taxon>Cyanophyceae</taxon>
        <taxon>Nostocales</taxon>
        <taxon>Nodulariaceae</taxon>
        <taxon>Halotia</taxon>
    </lineage>
</organism>
<evidence type="ECO:0000256" key="2">
    <source>
        <dbReference type="ARBA" id="ARBA00022448"/>
    </source>
</evidence>
<proteinExistence type="inferred from homology"/>
<keyword evidence="9 12" id="KW-0520">NAD</keyword>
<keyword evidence="10 12" id="KW-0472">Membrane</keyword>
<comment type="function">
    <text evidence="11">NDH-1 shuttles electrons from NAD(P)H, via FMN and iron-sulfur (Fe-S) centers, to quinones in the respiratory chain. The immediate electron acceptor for the enzyme in this species is believed to be plastoquinone. Couples the redox reaction to proton translocation (for every two electrons transferred, four hydrogen ions are translocated across the cytoplasmic membrane), and thus conserves the redox energy in a proton gradient.</text>
</comment>
<dbReference type="Pfam" id="PF00361">
    <property type="entry name" value="Proton_antipo_M"/>
    <property type="match status" value="1"/>
</dbReference>
<feature type="transmembrane region" description="Helical" evidence="12">
    <location>
        <begin position="330"/>
        <end position="354"/>
    </location>
</feature>
<feature type="transmembrane region" description="Helical" evidence="12">
    <location>
        <begin position="164"/>
        <end position="186"/>
    </location>
</feature>
<feature type="domain" description="NADH:quinone oxidoreductase/Mrp antiporter transmembrane" evidence="14">
    <location>
        <begin position="129"/>
        <end position="424"/>
    </location>
</feature>
<dbReference type="GO" id="GO:0016655">
    <property type="term" value="F:oxidoreductase activity, acting on NAD(P)H, quinone or similar compound as acceptor"/>
    <property type="evidence" value="ECO:0007669"/>
    <property type="project" value="UniProtKB-UniRule"/>
</dbReference>
<feature type="transmembrane region" description="Helical" evidence="12">
    <location>
        <begin position="375"/>
        <end position="404"/>
    </location>
</feature>
<dbReference type="EC" id="7.1.1.-" evidence="12"/>
<keyword evidence="12" id="KW-0793">Thylakoid</keyword>
<dbReference type="GO" id="GO:0019684">
    <property type="term" value="P:photosynthesis, light reaction"/>
    <property type="evidence" value="ECO:0007669"/>
    <property type="project" value="UniProtKB-UniRule"/>
</dbReference>
<evidence type="ECO:0000313" key="17">
    <source>
        <dbReference type="Proteomes" id="UP001223520"/>
    </source>
</evidence>
<comment type="subcellular location">
    <subcellularLocation>
        <location evidence="12">Cellular thylakoid membrane</location>
        <topology evidence="12">Multi-pass membrane protein</topology>
    </subcellularLocation>
    <subcellularLocation>
        <location evidence="1">Endomembrane system</location>
        <topology evidence="1">Multi-pass membrane protein</topology>
    </subcellularLocation>
    <subcellularLocation>
        <location evidence="13">Membrane</location>
        <topology evidence="13">Multi-pass membrane protein</topology>
    </subcellularLocation>
</comment>
<feature type="transmembrane region" description="Helical" evidence="12">
    <location>
        <begin position="410"/>
        <end position="430"/>
    </location>
</feature>
<dbReference type="AlphaFoldDB" id="A0AAJ6NRS7"/>
<evidence type="ECO:0000256" key="5">
    <source>
        <dbReference type="ARBA" id="ARBA00022857"/>
    </source>
</evidence>
<dbReference type="PRINTS" id="PR01434">
    <property type="entry name" value="NADHDHGNASE5"/>
</dbReference>
<evidence type="ECO:0000256" key="12">
    <source>
        <dbReference type="HAMAP-Rule" id="MF_00445"/>
    </source>
</evidence>
<evidence type="ECO:0000256" key="13">
    <source>
        <dbReference type="RuleBase" id="RU000320"/>
    </source>
</evidence>
<dbReference type="InterPro" id="IPR010096">
    <property type="entry name" value="NADH-Q_OxRdtase_suN/2"/>
</dbReference>
<evidence type="ECO:0000313" key="16">
    <source>
        <dbReference type="EMBL" id="WGV25510.1"/>
    </source>
</evidence>
<feature type="transmembrane region" description="Helical" evidence="12">
    <location>
        <begin position="109"/>
        <end position="126"/>
    </location>
</feature>
<reference evidence="16 17" key="1">
    <citation type="journal article" date="2023" name="Limnol Oceanogr Lett">
        <title>Environmental adaptations by the intertidal Antarctic cyanobacterium Halotia branconii CENA392 as revealed using long-read genome sequencing.</title>
        <authorList>
            <person name="Dextro R.B."/>
            <person name="Delbaje E."/>
            <person name="Freitas P.N.N."/>
            <person name="Geraldes V."/>
            <person name="Pinto E."/>
            <person name="Long P.F."/>
            <person name="Fiore M.F."/>
        </authorList>
    </citation>
    <scope>NUCLEOTIDE SEQUENCE [LARGE SCALE GENOMIC DNA]</scope>
    <source>
        <strain evidence="16 17">CENA392</strain>
    </source>
</reference>
<evidence type="ECO:0000256" key="3">
    <source>
        <dbReference type="ARBA" id="ARBA00022692"/>
    </source>
</evidence>
<evidence type="ECO:0000256" key="6">
    <source>
        <dbReference type="ARBA" id="ARBA00022957"/>
    </source>
</evidence>
<dbReference type="NCBIfam" id="NF002701">
    <property type="entry name" value="PRK02504.1"/>
    <property type="match status" value="1"/>
</dbReference>
<dbReference type="InterPro" id="IPR045693">
    <property type="entry name" value="Ndh2_N"/>
</dbReference>
<dbReference type="GO" id="GO:0042773">
    <property type="term" value="P:ATP synthesis coupled electron transport"/>
    <property type="evidence" value="ECO:0007669"/>
    <property type="project" value="InterPro"/>
</dbReference>
<keyword evidence="2 12" id="KW-0813">Transport</keyword>
<feature type="transmembrane region" description="Helical" evidence="12">
    <location>
        <begin position="206"/>
        <end position="227"/>
    </location>
</feature>
<feature type="transmembrane region" description="Helical" evidence="12">
    <location>
        <begin position="81"/>
        <end position="102"/>
    </location>
</feature>
<comment type="catalytic activity">
    <reaction evidence="12">
        <text>a plastoquinone + NADH + (n+1) H(+)(in) = a plastoquinol + NAD(+) + n H(+)(out)</text>
        <dbReference type="Rhea" id="RHEA:42608"/>
        <dbReference type="Rhea" id="RHEA-COMP:9561"/>
        <dbReference type="Rhea" id="RHEA-COMP:9562"/>
        <dbReference type="ChEBI" id="CHEBI:15378"/>
        <dbReference type="ChEBI" id="CHEBI:17757"/>
        <dbReference type="ChEBI" id="CHEBI:57540"/>
        <dbReference type="ChEBI" id="CHEBI:57945"/>
        <dbReference type="ChEBI" id="CHEBI:62192"/>
    </reaction>
</comment>
<dbReference type="PANTHER" id="PTHR22773">
    <property type="entry name" value="NADH DEHYDROGENASE"/>
    <property type="match status" value="1"/>
</dbReference>
<dbReference type="GO" id="GO:0048038">
    <property type="term" value="F:quinone binding"/>
    <property type="evidence" value="ECO:0007669"/>
    <property type="project" value="UniProtKB-KW"/>
</dbReference>
<dbReference type="Proteomes" id="UP001223520">
    <property type="component" value="Chromosome"/>
</dbReference>
<comment type="similarity">
    <text evidence="12">Belongs to the complex I subunit 2 family.</text>
</comment>
<evidence type="ECO:0000256" key="8">
    <source>
        <dbReference type="ARBA" id="ARBA00022989"/>
    </source>
</evidence>
<dbReference type="GO" id="GO:0008137">
    <property type="term" value="F:NADH dehydrogenase (ubiquinone) activity"/>
    <property type="evidence" value="ECO:0007669"/>
    <property type="project" value="InterPro"/>
</dbReference>
<dbReference type="RefSeq" id="WP_281482809.1">
    <property type="nucleotide sequence ID" value="NZ_CP124543.1"/>
</dbReference>
<keyword evidence="4 12" id="KW-0874">Quinone</keyword>
<name>A0AAJ6NRS7_9CYAN</name>
<evidence type="ECO:0000259" key="14">
    <source>
        <dbReference type="Pfam" id="PF00361"/>
    </source>
</evidence>
<evidence type="ECO:0000259" key="15">
    <source>
        <dbReference type="Pfam" id="PF19530"/>
    </source>
</evidence>
<comment type="function">
    <text evidence="12">NDH-1 shuttles electrons from an unknown electron donor, via FMN and iron-sulfur (Fe-S) centers, to quinones in the respiratory and/or the photosynthetic chain. The immediate electron acceptor for the enzyme in this species is believed to be plastoquinone. Couples the redox reaction to proton translocation, and thus conserves the redox energy in a proton gradient. Cyanobacterial NDH-1 also plays a role in inorganic carbon-concentration.</text>
</comment>
<evidence type="ECO:0000256" key="9">
    <source>
        <dbReference type="ARBA" id="ARBA00023027"/>
    </source>
</evidence>
<feature type="transmembrane region" description="Helical" evidence="12">
    <location>
        <begin position="132"/>
        <end position="152"/>
    </location>
</feature>
<feature type="transmembrane region" description="Helical" evidence="12">
    <location>
        <begin position="280"/>
        <end position="299"/>
    </location>
</feature>